<dbReference type="Pfam" id="PF00106">
    <property type="entry name" value="adh_short"/>
    <property type="match status" value="1"/>
</dbReference>
<gene>
    <name evidence="3" type="ORF">METZ01_LOCUS423167</name>
</gene>
<comment type="similarity">
    <text evidence="1">Belongs to the short-chain dehydrogenases/reductases (SDR) family.</text>
</comment>
<keyword evidence="2" id="KW-0560">Oxidoreductase</keyword>
<evidence type="ECO:0000313" key="3">
    <source>
        <dbReference type="EMBL" id="SVD70313.1"/>
    </source>
</evidence>
<dbReference type="EMBL" id="UINC01167672">
    <property type="protein sequence ID" value="SVD70313.1"/>
    <property type="molecule type" value="Genomic_DNA"/>
</dbReference>
<dbReference type="AlphaFoldDB" id="A0A382XH91"/>
<protein>
    <recommendedName>
        <fullName evidence="4">SDR family NAD(P)-dependent oxidoreductase</fullName>
    </recommendedName>
</protein>
<proteinExistence type="inferred from homology"/>
<dbReference type="Gene3D" id="3.40.50.720">
    <property type="entry name" value="NAD(P)-binding Rossmann-like Domain"/>
    <property type="match status" value="1"/>
</dbReference>
<reference evidence="3" key="1">
    <citation type="submission" date="2018-05" db="EMBL/GenBank/DDBJ databases">
        <authorList>
            <person name="Lanie J.A."/>
            <person name="Ng W.-L."/>
            <person name="Kazmierczak K.M."/>
            <person name="Andrzejewski T.M."/>
            <person name="Davidsen T.M."/>
            <person name="Wayne K.J."/>
            <person name="Tettelin H."/>
            <person name="Glass J.I."/>
            <person name="Rusch D."/>
            <person name="Podicherti R."/>
            <person name="Tsui H.-C.T."/>
            <person name="Winkler M.E."/>
        </authorList>
    </citation>
    <scope>NUCLEOTIDE SEQUENCE</scope>
</reference>
<sequence length="67" mass="7121">MSPPYNLSGKKALVTGGRRRIGRGIALALAESGAEVGINDLKADSDAEMTLKMVREMGAKSHFYPAD</sequence>
<evidence type="ECO:0000256" key="1">
    <source>
        <dbReference type="ARBA" id="ARBA00006484"/>
    </source>
</evidence>
<dbReference type="SUPFAM" id="SSF51735">
    <property type="entry name" value="NAD(P)-binding Rossmann-fold domains"/>
    <property type="match status" value="1"/>
</dbReference>
<name>A0A382XH91_9ZZZZ</name>
<evidence type="ECO:0008006" key="4">
    <source>
        <dbReference type="Google" id="ProtNLM"/>
    </source>
</evidence>
<organism evidence="3">
    <name type="scientific">marine metagenome</name>
    <dbReference type="NCBI Taxonomy" id="408172"/>
    <lineage>
        <taxon>unclassified sequences</taxon>
        <taxon>metagenomes</taxon>
        <taxon>ecological metagenomes</taxon>
    </lineage>
</organism>
<evidence type="ECO:0000256" key="2">
    <source>
        <dbReference type="ARBA" id="ARBA00023002"/>
    </source>
</evidence>
<dbReference type="InterPro" id="IPR036291">
    <property type="entry name" value="NAD(P)-bd_dom_sf"/>
</dbReference>
<dbReference type="InterPro" id="IPR002347">
    <property type="entry name" value="SDR_fam"/>
</dbReference>
<dbReference type="PANTHER" id="PTHR48107">
    <property type="entry name" value="NADPH-DEPENDENT ALDEHYDE REDUCTASE-LIKE PROTEIN, CHLOROPLASTIC-RELATED"/>
    <property type="match status" value="1"/>
</dbReference>
<accession>A0A382XH91</accession>
<dbReference type="GO" id="GO:0016614">
    <property type="term" value="F:oxidoreductase activity, acting on CH-OH group of donors"/>
    <property type="evidence" value="ECO:0007669"/>
    <property type="project" value="UniProtKB-ARBA"/>
</dbReference>
<dbReference type="PANTHER" id="PTHR48107:SF16">
    <property type="entry name" value="NADPH-DEPENDENT ALDEHYDE REDUCTASE 1, CHLOROPLASTIC"/>
    <property type="match status" value="1"/>
</dbReference>
<feature type="non-terminal residue" evidence="3">
    <location>
        <position position="67"/>
    </location>
</feature>